<feature type="transmembrane region" description="Helical" evidence="8">
    <location>
        <begin position="235"/>
        <end position="256"/>
    </location>
</feature>
<dbReference type="GO" id="GO:0008137">
    <property type="term" value="F:NADH dehydrogenase (ubiquinone) activity"/>
    <property type="evidence" value="ECO:0007669"/>
    <property type="project" value="InterPro"/>
</dbReference>
<evidence type="ECO:0000256" key="4">
    <source>
        <dbReference type="ARBA" id="ARBA00022692"/>
    </source>
</evidence>
<dbReference type="EMBL" id="QQOH01000001">
    <property type="protein sequence ID" value="RDE24062.1"/>
    <property type="molecule type" value="Genomic_DNA"/>
</dbReference>
<keyword evidence="5 8" id="KW-1133">Transmembrane helix</keyword>
<accession>A0A369WQT6</accession>
<evidence type="ECO:0000256" key="8">
    <source>
        <dbReference type="SAM" id="Phobius"/>
    </source>
</evidence>
<dbReference type="AlphaFoldDB" id="A0A369WQT6"/>
<feature type="transmembrane region" description="Helical" evidence="8">
    <location>
        <begin position="452"/>
        <end position="473"/>
    </location>
</feature>
<dbReference type="Pfam" id="PF00361">
    <property type="entry name" value="Proton_antipo_M"/>
    <property type="match status" value="1"/>
</dbReference>
<proteinExistence type="inferred from homology"/>
<evidence type="ECO:0000256" key="2">
    <source>
        <dbReference type="ARBA" id="ARBA00005346"/>
    </source>
</evidence>
<keyword evidence="4 7" id="KW-0812">Transmembrane</keyword>
<sequence>MSTILIVVVIVPLLASLTCLMLPRLSDRLSLGTGLVQLITGGLLIQSLASGISHFHELGGWSPGLGIALRADALAGALVLLCAIVSLAATVYARRYFTCVETRYRFWPLWWLLSTAIYALLLSADLFNLYVTLELLGLSAAALCTIGAAKTEALRSALRYLMLGLVGSLLFLAGVSMVYAEYGTLSLMALAGQIAQTPATLVALLLLSSGLLVKCALVPLHFWLPAAHGSAPAPVSAVLSALVVKVAFYLLLRLWFELFSPVMTSLFATLIGGLGAIAVIWGSLRALTAARLKLLAAYSTLSQMGYLFVFIPVLAALPDEETRQLGFGALVLFALSHGIAKAALFLGIGVIQLQVGHDRIDQLAGSAQRFPIAFFAIGLAGVALVGLPPSGAFLAKWSLISNSLLTGQWWWMVVTLTGTLLAAAYFIRVLGAGFVTLGPEAPVKGVGVSLQAPALVLACLATFGLGLGAASLWDVLAMGSAGGQL</sequence>
<comment type="caution">
    <text evidence="10">The sequence shown here is derived from an EMBL/GenBank/DDBJ whole genome shotgun (WGS) entry which is preliminary data.</text>
</comment>
<comment type="similarity">
    <text evidence="2">Belongs to the CPA3 antiporters (TC 2.A.63) subunit D family.</text>
</comment>
<evidence type="ECO:0000313" key="10">
    <source>
        <dbReference type="EMBL" id="RDE24062.1"/>
    </source>
</evidence>
<dbReference type="GO" id="GO:0042773">
    <property type="term" value="P:ATP synthesis coupled electron transport"/>
    <property type="evidence" value="ECO:0007669"/>
    <property type="project" value="InterPro"/>
</dbReference>
<dbReference type="PANTHER" id="PTHR42703">
    <property type="entry name" value="NADH DEHYDROGENASE"/>
    <property type="match status" value="1"/>
</dbReference>
<feature type="transmembrane region" description="Helical" evidence="8">
    <location>
        <begin position="104"/>
        <end position="121"/>
    </location>
</feature>
<dbReference type="InterPro" id="IPR050586">
    <property type="entry name" value="CPA3_Na-H_Antiporter_D"/>
</dbReference>
<protein>
    <submittedName>
        <fullName evidence="10">Oxidoreductase</fullName>
    </submittedName>
</protein>
<feature type="domain" description="NADH:quinone oxidoreductase/Mrp antiporter transmembrane" evidence="9">
    <location>
        <begin position="123"/>
        <end position="421"/>
    </location>
</feature>
<feature type="transmembrane region" description="Helical" evidence="8">
    <location>
        <begin position="200"/>
        <end position="223"/>
    </location>
</feature>
<feature type="transmembrane region" description="Helical" evidence="8">
    <location>
        <begin position="409"/>
        <end position="431"/>
    </location>
</feature>
<dbReference type="OrthoDB" id="9768329at2"/>
<feature type="transmembrane region" description="Helical" evidence="8">
    <location>
        <begin position="73"/>
        <end position="92"/>
    </location>
</feature>
<name>A0A369WQT6_9GAMM</name>
<evidence type="ECO:0000256" key="1">
    <source>
        <dbReference type="ARBA" id="ARBA00004651"/>
    </source>
</evidence>
<evidence type="ECO:0000256" key="7">
    <source>
        <dbReference type="RuleBase" id="RU000320"/>
    </source>
</evidence>
<keyword evidence="3" id="KW-1003">Cell membrane</keyword>
<feature type="transmembrane region" description="Helical" evidence="8">
    <location>
        <begin position="6"/>
        <end position="23"/>
    </location>
</feature>
<keyword evidence="6 8" id="KW-0472">Membrane</keyword>
<dbReference type="InterPro" id="IPR003918">
    <property type="entry name" value="NADH_UbQ_OxRdtase"/>
</dbReference>
<feature type="transmembrane region" description="Helical" evidence="8">
    <location>
        <begin position="327"/>
        <end position="351"/>
    </location>
</feature>
<feature type="transmembrane region" description="Helical" evidence="8">
    <location>
        <begin position="294"/>
        <end position="315"/>
    </location>
</feature>
<reference evidence="10 11" key="1">
    <citation type="submission" date="2018-07" db="EMBL/GenBank/DDBJ databases">
        <title>Motiliproteus coralliicola sp. nov., a bacterium isolated from Coral.</title>
        <authorList>
            <person name="Wang G."/>
        </authorList>
    </citation>
    <scope>NUCLEOTIDE SEQUENCE [LARGE SCALE GENOMIC DNA]</scope>
    <source>
        <strain evidence="10 11">C34</strain>
    </source>
</reference>
<evidence type="ECO:0000256" key="5">
    <source>
        <dbReference type="ARBA" id="ARBA00022989"/>
    </source>
</evidence>
<evidence type="ECO:0000259" key="9">
    <source>
        <dbReference type="Pfam" id="PF00361"/>
    </source>
</evidence>
<comment type="subcellular location">
    <subcellularLocation>
        <location evidence="1">Cell membrane</location>
        <topology evidence="1">Multi-pass membrane protein</topology>
    </subcellularLocation>
    <subcellularLocation>
        <location evidence="7">Membrane</location>
        <topology evidence="7">Multi-pass membrane protein</topology>
    </subcellularLocation>
</comment>
<dbReference type="RefSeq" id="WP_114693643.1">
    <property type="nucleotide sequence ID" value="NZ_QQOH01000001.1"/>
</dbReference>
<dbReference type="PRINTS" id="PR01437">
    <property type="entry name" value="NUOXDRDTASE4"/>
</dbReference>
<organism evidence="10 11">
    <name type="scientific">Motiliproteus coralliicola</name>
    <dbReference type="NCBI Taxonomy" id="2283196"/>
    <lineage>
        <taxon>Bacteria</taxon>
        <taxon>Pseudomonadati</taxon>
        <taxon>Pseudomonadota</taxon>
        <taxon>Gammaproteobacteria</taxon>
        <taxon>Oceanospirillales</taxon>
        <taxon>Oceanospirillaceae</taxon>
        <taxon>Motiliproteus</taxon>
    </lineage>
</organism>
<evidence type="ECO:0000256" key="6">
    <source>
        <dbReference type="ARBA" id="ARBA00023136"/>
    </source>
</evidence>
<gene>
    <name evidence="10" type="ORF">DV711_00180</name>
</gene>
<feature type="transmembrane region" description="Helical" evidence="8">
    <location>
        <begin position="127"/>
        <end position="148"/>
    </location>
</feature>
<dbReference type="InterPro" id="IPR001750">
    <property type="entry name" value="ND/Mrp_TM"/>
</dbReference>
<evidence type="ECO:0000256" key="3">
    <source>
        <dbReference type="ARBA" id="ARBA00022475"/>
    </source>
</evidence>
<feature type="transmembrane region" description="Helical" evidence="8">
    <location>
        <begin position="372"/>
        <end position="389"/>
    </location>
</feature>
<dbReference type="Proteomes" id="UP000253769">
    <property type="component" value="Unassembled WGS sequence"/>
</dbReference>
<feature type="transmembrane region" description="Helical" evidence="8">
    <location>
        <begin position="160"/>
        <end position="180"/>
    </location>
</feature>
<keyword evidence="11" id="KW-1185">Reference proteome</keyword>
<dbReference type="PANTHER" id="PTHR42703:SF1">
    <property type="entry name" value="NA(+)_H(+) ANTIPORTER SUBUNIT D1"/>
    <property type="match status" value="1"/>
</dbReference>
<evidence type="ECO:0000313" key="11">
    <source>
        <dbReference type="Proteomes" id="UP000253769"/>
    </source>
</evidence>
<feature type="transmembrane region" description="Helical" evidence="8">
    <location>
        <begin position="262"/>
        <end position="282"/>
    </location>
</feature>
<feature type="transmembrane region" description="Helical" evidence="8">
    <location>
        <begin position="35"/>
        <end position="53"/>
    </location>
</feature>
<dbReference type="GO" id="GO:0005886">
    <property type="term" value="C:plasma membrane"/>
    <property type="evidence" value="ECO:0007669"/>
    <property type="project" value="UniProtKB-SubCell"/>
</dbReference>